<dbReference type="OrthoDB" id="19141at2759"/>
<evidence type="ECO:0000256" key="2">
    <source>
        <dbReference type="ARBA" id="ARBA00022884"/>
    </source>
</evidence>
<dbReference type="PANTHER" id="PTHR11586">
    <property type="entry name" value="TRNA-AMINOACYLATION COFACTOR ARC1 FAMILY MEMBER"/>
    <property type="match status" value="1"/>
</dbReference>
<evidence type="ECO:0000259" key="5">
    <source>
        <dbReference type="PROSITE" id="PS50886"/>
    </source>
</evidence>
<keyword evidence="1 3" id="KW-0820">tRNA-binding</keyword>
<dbReference type="Pfam" id="PF01588">
    <property type="entry name" value="tRNA_bind"/>
    <property type="match status" value="1"/>
</dbReference>
<proteinExistence type="predicted"/>
<keyword evidence="7" id="KW-1185">Reference proteome</keyword>
<reference evidence="6 7" key="1">
    <citation type="journal article" date="2016" name="Sci. Rep.">
        <title>Peltaster fructicola genome reveals evolution from an invasive phytopathogen to an ectophytic parasite.</title>
        <authorList>
            <person name="Xu C."/>
            <person name="Chen H."/>
            <person name="Gleason M.L."/>
            <person name="Xu J.R."/>
            <person name="Liu H."/>
            <person name="Zhang R."/>
            <person name="Sun G."/>
        </authorList>
    </citation>
    <scope>NUCLEOTIDE SEQUENCE [LARGE SCALE GENOMIC DNA]</scope>
    <source>
        <strain evidence="6 7">LNHT1506</strain>
    </source>
</reference>
<dbReference type="InterPro" id="IPR036282">
    <property type="entry name" value="Glutathione-S-Trfase_C_sf"/>
</dbReference>
<keyword evidence="2 3" id="KW-0694">RNA-binding</keyword>
<dbReference type="CDD" id="cd10304">
    <property type="entry name" value="GST_C_Arc1p_N_like"/>
    <property type="match status" value="1"/>
</dbReference>
<evidence type="ECO:0000256" key="1">
    <source>
        <dbReference type="ARBA" id="ARBA00022555"/>
    </source>
</evidence>
<feature type="domain" description="TRNA-binding" evidence="5">
    <location>
        <begin position="227"/>
        <end position="350"/>
    </location>
</feature>
<feature type="compositionally biased region" description="Basic and acidic residues" evidence="4">
    <location>
        <begin position="162"/>
        <end position="176"/>
    </location>
</feature>
<sequence>MAGMVLDGQVKALITKSYPQAAGAGEDPHKVSSAVFPDVEYTTAEKAEADQWLITSSHIAATGEDAAKTADRLSSLNTHLSTRTLLLGSKPSIADVAMFSRLAPVVKGWTSEQRTGEQGYHHIVRYINFVQNAPLFGLKLESNEKVEINVDELIAPVKTFDAKAEKEKKKKEKEAAAARGQEQSCRSGHRSSCRNPGTAANTEKKKEKKEKQPKPQKNAPAPEKPLSPALIDLRVGHILKAIQHPNADSLYVSTIACGDAPGTENTSEYEGQVVRTVCSGLNGLVPLEEMQGRKIVAVCNLKPVTMRGIKSAAMVLAASPRLAPGEEDHHAGPVELVNPPAAAEAGERVFFEGWTGEPDAVLNPKKKVWDYCQTGFTTTANKEVAFDVAAVEQLKDSGKSGVALLQTKQGLCTVKTLTGATVR</sequence>
<dbReference type="FunFam" id="2.40.50.140:FF:000199">
    <property type="entry name" value="tRNA-aminoacylation cofactor ARC1"/>
    <property type="match status" value="1"/>
</dbReference>
<dbReference type="InterPro" id="IPR051270">
    <property type="entry name" value="Tyrosine-tRNA_ligase_regulator"/>
</dbReference>
<dbReference type="Proteomes" id="UP000503462">
    <property type="component" value="Chromosome 3"/>
</dbReference>
<organism evidence="6 7">
    <name type="scientific">Peltaster fructicola</name>
    <dbReference type="NCBI Taxonomy" id="286661"/>
    <lineage>
        <taxon>Eukaryota</taxon>
        <taxon>Fungi</taxon>
        <taxon>Dikarya</taxon>
        <taxon>Ascomycota</taxon>
        <taxon>Pezizomycotina</taxon>
        <taxon>Dothideomycetes</taxon>
        <taxon>Dothideomycetes incertae sedis</taxon>
        <taxon>Peltaster</taxon>
    </lineage>
</organism>
<dbReference type="SUPFAM" id="SSF50249">
    <property type="entry name" value="Nucleic acid-binding proteins"/>
    <property type="match status" value="1"/>
</dbReference>
<protein>
    <recommendedName>
        <fullName evidence="5">tRNA-binding domain-containing protein</fullName>
    </recommendedName>
</protein>
<gene>
    <name evidence="6" type="ORF">AMS68_004694</name>
</gene>
<feature type="region of interest" description="Disordered" evidence="4">
    <location>
        <begin position="162"/>
        <end position="227"/>
    </location>
</feature>
<name>A0A6H0XWN3_9PEZI</name>
<dbReference type="PROSITE" id="PS50886">
    <property type="entry name" value="TRBD"/>
    <property type="match status" value="1"/>
</dbReference>
<dbReference type="Pfam" id="PF21972">
    <property type="entry name" value="Arc1p_N_like"/>
    <property type="match status" value="1"/>
</dbReference>
<accession>A0A6H0XWN3</accession>
<evidence type="ECO:0000313" key="7">
    <source>
        <dbReference type="Proteomes" id="UP000503462"/>
    </source>
</evidence>
<dbReference type="InterPro" id="IPR012340">
    <property type="entry name" value="NA-bd_OB-fold"/>
</dbReference>
<dbReference type="Gene3D" id="2.40.50.140">
    <property type="entry name" value="Nucleic acid-binding proteins"/>
    <property type="match status" value="1"/>
</dbReference>
<dbReference type="AlphaFoldDB" id="A0A6H0XWN3"/>
<evidence type="ECO:0000256" key="3">
    <source>
        <dbReference type="PROSITE-ProRule" id="PRU00209"/>
    </source>
</evidence>
<feature type="compositionally biased region" description="Basic and acidic residues" evidence="4">
    <location>
        <begin position="202"/>
        <end position="213"/>
    </location>
</feature>
<dbReference type="Gene3D" id="1.20.1050.130">
    <property type="match status" value="1"/>
</dbReference>
<dbReference type="EMBL" id="CP051141">
    <property type="protein sequence ID" value="QIW99176.1"/>
    <property type="molecule type" value="Genomic_DNA"/>
</dbReference>
<dbReference type="PANTHER" id="PTHR11586:SF33">
    <property type="entry name" value="AMINOACYL TRNA SYNTHASE COMPLEX-INTERACTING MULTIFUNCTIONAL PROTEIN 1"/>
    <property type="match status" value="1"/>
</dbReference>
<dbReference type="GO" id="GO:0000049">
    <property type="term" value="F:tRNA binding"/>
    <property type="evidence" value="ECO:0007669"/>
    <property type="project" value="UniProtKB-UniRule"/>
</dbReference>
<dbReference type="GO" id="GO:0017102">
    <property type="term" value="C:methionyl glutamyl tRNA synthetase complex"/>
    <property type="evidence" value="ECO:0007669"/>
    <property type="project" value="TreeGrafter"/>
</dbReference>
<evidence type="ECO:0000256" key="4">
    <source>
        <dbReference type="SAM" id="MobiDB-lite"/>
    </source>
</evidence>
<evidence type="ECO:0000313" key="6">
    <source>
        <dbReference type="EMBL" id="QIW99176.1"/>
    </source>
</evidence>
<dbReference type="InterPro" id="IPR053836">
    <property type="entry name" value="Arc1-like_N"/>
</dbReference>
<dbReference type="InterPro" id="IPR002547">
    <property type="entry name" value="tRNA-bd_dom"/>
</dbReference>
<dbReference type="SUPFAM" id="SSF47616">
    <property type="entry name" value="GST C-terminal domain-like"/>
    <property type="match status" value="1"/>
</dbReference>